<dbReference type="InterPro" id="IPR011989">
    <property type="entry name" value="ARM-like"/>
</dbReference>
<dbReference type="PANTHER" id="PTHR10997:SF29">
    <property type="entry name" value="ARM REPEAT SUPERFAMILY PROTEIN"/>
    <property type="match status" value="1"/>
</dbReference>
<comment type="caution">
    <text evidence="6">The sequence shown here is derived from an EMBL/GenBank/DDBJ whole genome shotgun (WGS) entry which is preliminary data.</text>
</comment>
<dbReference type="SUPFAM" id="SSF48371">
    <property type="entry name" value="ARM repeat"/>
    <property type="match status" value="1"/>
</dbReference>
<dbReference type="OrthoDB" id="3268246at2759"/>
<dbReference type="GO" id="GO:0005635">
    <property type="term" value="C:nuclear envelope"/>
    <property type="evidence" value="ECO:0007669"/>
    <property type="project" value="TreeGrafter"/>
</dbReference>
<comment type="subcellular location">
    <subcellularLocation>
        <location evidence="1">Nucleus</location>
    </subcellularLocation>
</comment>
<dbReference type="Proteomes" id="UP000516437">
    <property type="component" value="Chromosome 5"/>
</dbReference>
<proteinExistence type="predicted"/>
<protein>
    <recommendedName>
        <fullName evidence="5">Importin N-terminal domain-containing protein</fullName>
    </recommendedName>
</protein>
<dbReference type="GO" id="GO:0031267">
    <property type="term" value="F:small GTPase binding"/>
    <property type="evidence" value="ECO:0007669"/>
    <property type="project" value="InterPro"/>
</dbReference>
<dbReference type="GO" id="GO:0005049">
    <property type="term" value="F:nuclear export signal receptor activity"/>
    <property type="evidence" value="ECO:0007669"/>
    <property type="project" value="TreeGrafter"/>
</dbReference>
<evidence type="ECO:0000313" key="6">
    <source>
        <dbReference type="EMBL" id="KAB1213776.1"/>
    </source>
</evidence>
<dbReference type="Pfam" id="PF03810">
    <property type="entry name" value="IBN_N"/>
    <property type="match status" value="1"/>
</dbReference>
<dbReference type="EMBL" id="RXIC02000023">
    <property type="protein sequence ID" value="KAB1213776.1"/>
    <property type="molecule type" value="Genomic_DNA"/>
</dbReference>
<dbReference type="AlphaFoldDB" id="A0A6A1VPA3"/>
<evidence type="ECO:0000259" key="5">
    <source>
        <dbReference type="Pfam" id="PF03810"/>
    </source>
</evidence>
<evidence type="ECO:0000313" key="7">
    <source>
        <dbReference type="Proteomes" id="UP000516437"/>
    </source>
</evidence>
<feature type="region of interest" description="Disordered" evidence="4">
    <location>
        <begin position="367"/>
        <end position="390"/>
    </location>
</feature>
<name>A0A6A1VPA3_9ROSI</name>
<organism evidence="6 7">
    <name type="scientific">Morella rubra</name>
    <name type="common">Chinese bayberry</name>
    <dbReference type="NCBI Taxonomy" id="262757"/>
    <lineage>
        <taxon>Eukaryota</taxon>
        <taxon>Viridiplantae</taxon>
        <taxon>Streptophyta</taxon>
        <taxon>Embryophyta</taxon>
        <taxon>Tracheophyta</taxon>
        <taxon>Spermatophyta</taxon>
        <taxon>Magnoliopsida</taxon>
        <taxon>eudicotyledons</taxon>
        <taxon>Gunneridae</taxon>
        <taxon>Pentapetalae</taxon>
        <taxon>rosids</taxon>
        <taxon>fabids</taxon>
        <taxon>Fagales</taxon>
        <taxon>Myricaceae</taxon>
        <taxon>Morella</taxon>
    </lineage>
</organism>
<keyword evidence="2" id="KW-0813">Transport</keyword>
<reference evidence="6 7" key="1">
    <citation type="journal article" date="2019" name="Plant Biotechnol. J.">
        <title>The red bayberry genome and genetic basis of sex determination.</title>
        <authorList>
            <person name="Jia H.M."/>
            <person name="Jia H.J."/>
            <person name="Cai Q.L."/>
            <person name="Wang Y."/>
            <person name="Zhao H.B."/>
            <person name="Yang W.F."/>
            <person name="Wang G.Y."/>
            <person name="Li Y.H."/>
            <person name="Zhan D.L."/>
            <person name="Shen Y.T."/>
            <person name="Niu Q.F."/>
            <person name="Chang L."/>
            <person name="Qiu J."/>
            <person name="Zhao L."/>
            <person name="Xie H.B."/>
            <person name="Fu W.Y."/>
            <person name="Jin J."/>
            <person name="Li X.W."/>
            <person name="Jiao Y."/>
            <person name="Zhou C.C."/>
            <person name="Tu T."/>
            <person name="Chai C.Y."/>
            <person name="Gao J.L."/>
            <person name="Fan L.J."/>
            <person name="van de Weg E."/>
            <person name="Wang J.Y."/>
            <person name="Gao Z.S."/>
        </authorList>
    </citation>
    <scope>NUCLEOTIDE SEQUENCE [LARGE SCALE GENOMIC DNA]</scope>
    <source>
        <tissue evidence="6">Leaves</tissue>
    </source>
</reference>
<evidence type="ECO:0000256" key="1">
    <source>
        <dbReference type="ARBA" id="ARBA00004123"/>
    </source>
</evidence>
<feature type="compositionally biased region" description="Basic residues" evidence="4">
    <location>
        <begin position="380"/>
        <end position="390"/>
    </location>
</feature>
<gene>
    <name evidence="6" type="ORF">CJ030_MR5G021908</name>
</gene>
<dbReference type="Gene3D" id="1.25.10.10">
    <property type="entry name" value="Leucine-rich Repeat Variant"/>
    <property type="match status" value="1"/>
</dbReference>
<feature type="compositionally biased region" description="Low complexity" evidence="4">
    <location>
        <begin position="370"/>
        <end position="379"/>
    </location>
</feature>
<dbReference type="InterPro" id="IPR001494">
    <property type="entry name" value="Importin-beta_N"/>
</dbReference>
<dbReference type="GO" id="GO:0005829">
    <property type="term" value="C:cytosol"/>
    <property type="evidence" value="ECO:0007669"/>
    <property type="project" value="TreeGrafter"/>
</dbReference>
<dbReference type="GO" id="GO:0006611">
    <property type="term" value="P:protein export from nucleus"/>
    <property type="evidence" value="ECO:0007669"/>
    <property type="project" value="TreeGrafter"/>
</dbReference>
<evidence type="ECO:0000256" key="4">
    <source>
        <dbReference type="SAM" id="MobiDB-lite"/>
    </source>
</evidence>
<evidence type="ECO:0000256" key="3">
    <source>
        <dbReference type="ARBA" id="ARBA00023242"/>
    </source>
</evidence>
<feature type="domain" description="Importin N-terminal" evidence="5">
    <location>
        <begin position="24"/>
        <end position="92"/>
    </location>
</feature>
<sequence length="879" mass="97260">MEAAQIAQLLSETLSPDGNVVRTASEALDSLSHLPHFPFFLLSIAAGGENQGQKVAAATYLKNFTKHSINNNDGTSLSKVSKEFKDQLMQTLLLVEPAVLKVLVEVFRVIAVAEFVKQNLWPELIPDLQSAIKDNNLVSNSTICKWNTMNVLTVLHALLRPFQYFLNPKVAKEPVPPQLELIAKEILVPLLSVFHHLVERALATHDRTEMEVEKVLLTVCKCVHFAVRSHMPSTLAPLLPSLCRDLICIVGSLSLDCSVTVNDGYLMRLKTGKRSLLIFCAFISRHRKYSDKFMPDIINCVLNIVKFIKNITELDFLSERIVSLAFDVISHVLETGPEEISGWREDLFTARKSAINLLGIISMSKGPPMSASSNSLSLSSKRKKGEKNKRYSQRRFMGELFVLPFLSKFPIPSEANASQPRILNDYFGVLMAYGALEDFIREQESGYITTLICTRVLPLYTTSVCLPYLVATANWVLGELAPCLPEEMSADVYSSLFKALAMPDTEYTSCYPVRISAAGAIAALLENDYLPPEWLPLLELVSGRISNGDQESSILFQLLSSMVEAGDENVAVHIPYIISSMVHAISKLMPANLEPWPQVVEQGFAALATMAQSWENFVPEELEQNESSEKWASGRATIGKAFSALLQQAWLSPDQEGAASRPPSCIDDSSTLLLSILSSVTGSNVLLELKVSELLLVWADLIADWHAWEESEDLSVFDCIKEVVNLHSKYRVKNFLVRQMPSPPAPPVPQCSIVEGIGVFVSEAIVQYPSATWRACSCVHILLHAPIYSFETDGVKQSLAITFSKAAFSRFKEIQSKPRSLWKPLLLAISSCYLCYPDVVEGILEKVECGGFAIWASALVFLTSSFESGLLASEIKLIG</sequence>
<accession>A0A6A1VPA3</accession>
<keyword evidence="7" id="KW-1185">Reference proteome</keyword>
<keyword evidence="3" id="KW-0539">Nucleus</keyword>
<dbReference type="InterPro" id="IPR016024">
    <property type="entry name" value="ARM-type_fold"/>
</dbReference>
<dbReference type="PANTHER" id="PTHR10997">
    <property type="entry name" value="IMPORTIN-7, 8, 11"/>
    <property type="match status" value="1"/>
</dbReference>
<dbReference type="GO" id="GO:0006606">
    <property type="term" value="P:protein import into nucleus"/>
    <property type="evidence" value="ECO:0007669"/>
    <property type="project" value="TreeGrafter"/>
</dbReference>
<evidence type="ECO:0000256" key="2">
    <source>
        <dbReference type="ARBA" id="ARBA00022448"/>
    </source>
</evidence>